<sequence>MVQQFIETNVIIIFLHGFPCVSVSVMDTSVSYSKYGQGKQGVEESSSSYDHGYNSQNRYYSNSVTSDAFSDISFDPYSNKLHLSAHYGYSNPHSVPDGGRRQILDVQQMPLNDGRQRMRDNSVDSDAYGGHRAPSIISSVGRDADVESITSQQTYSTSTSFATESSAFSYDQYRYHGELYKPVAAPRKVNSQVKKLFGEIHPRMLRPEEKPIEESGEETEDSVSIVSSVAPRPAPRASMRMSRRSIEFIEDEAIRFENSLLKSILRSAVMSARRDAKGNKMIVRFEHVDKYADSKPRRDITDYSDIDSDHGKNSKKHKTKQKDVWSHVAPVGPKPARNSRSNSHRSSSRRSSSADRSRQTSRSGSKRRSSSASSISRRSHRSSVKTNRHSHSDSKPGVTANGGGEVSIQMPGEGKKPQSMFGDIKQSSNSGGICSDPQKVLKWSLIIGVPSVLLIIVIIVVVVVLQSN</sequence>
<feature type="region of interest" description="Disordered" evidence="1">
    <location>
        <begin position="297"/>
        <end position="433"/>
    </location>
</feature>
<dbReference type="EMBL" id="VXIV02002287">
    <property type="protein sequence ID" value="KAF6026387.1"/>
    <property type="molecule type" value="Genomic_DNA"/>
</dbReference>
<gene>
    <name evidence="3" type="ORF">EB796_015302</name>
</gene>
<dbReference type="AlphaFoldDB" id="A0A7J7JK02"/>
<feature type="transmembrane region" description="Helical" evidence="2">
    <location>
        <begin position="443"/>
        <end position="465"/>
    </location>
</feature>
<feature type="region of interest" description="Disordered" evidence="1">
    <location>
        <begin position="207"/>
        <end position="236"/>
    </location>
</feature>
<keyword evidence="2" id="KW-0812">Transmembrane</keyword>
<keyword evidence="2" id="KW-0472">Membrane</keyword>
<evidence type="ECO:0000313" key="4">
    <source>
        <dbReference type="Proteomes" id="UP000593567"/>
    </source>
</evidence>
<organism evidence="3 4">
    <name type="scientific">Bugula neritina</name>
    <name type="common">Brown bryozoan</name>
    <name type="synonym">Sertularia neritina</name>
    <dbReference type="NCBI Taxonomy" id="10212"/>
    <lineage>
        <taxon>Eukaryota</taxon>
        <taxon>Metazoa</taxon>
        <taxon>Spiralia</taxon>
        <taxon>Lophotrochozoa</taxon>
        <taxon>Bryozoa</taxon>
        <taxon>Gymnolaemata</taxon>
        <taxon>Cheilostomatida</taxon>
        <taxon>Flustrina</taxon>
        <taxon>Buguloidea</taxon>
        <taxon>Bugulidae</taxon>
        <taxon>Bugula</taxon>
    </lineage>
</organism>
<comment type="caution">
    <text evidence="3">The sequence shown here is derived from an EMBL/GenBank/DDBJ whole genome shotgun (WGS) entry which is preliminary data.</text>
</comment>
<keyword evidence="2" id="KW-1133">Transmembrane helix</keyword>
<feature type="compositionally biased region" description="Basic residues" evidence="1">
    <location>
        <begin position="377"/>
        <end position="389"/>
    </location>
</feature>
<proteinExistence type="predicted"/>
<evidence type="ECO:0000256" key="1">
    <source>
        <dbReference type="SAM" id="MobiDB-lite"/>
    </source>
</evidence>
<dbReference type="Proteomes" id="UP000593567">
    <property type="component" value="Unassembled WGS sequence"/>
</dbReference>
<feature type="compositionally biased region" description="Basic and acidic residues" evidence="1">
    <location>
        <begin position="297"/>
        <end position="312"/>
    </location>
</feature>
<evidence type="ECO:0000256" key="2">
    <source>
        <dbReference type="SAM" id="Phobius"/>
    </source>
</evidence>
<protein>
    <submittedName>
        <fullName evidence="3">Uncharacterized protein</fullName>
    </submittedName>
</protein>
<keyword evidence="4" id="KW-1185">Reference proteome</keyword>
<evidence type="ECO:0000313" key="3">
    <source>
        <dbReference type="EMBL" id="KAF6026387.1"/>
    </source>
</evidence>
<name>A0A7J7JK02_BUGNE</name>
<feature type="compositionally biased region" description="Low complexity" evidence="1">
    <location>
        <begin position="226"/>
        <end position="236"/>
    </location>
</feature>
<reference evidence="3" key="1">
    <citation type="submission" date="2020-06" db="EMBL/GenBank/DDBJ databases">
        <title>Draft genome of Bugula neritina, a colonial animal packing powerful symbionts and potential medicines.</title>
        <authorList>
            <person name="Rayko M."/>
        </authorList>
    </citation>
    <scope>NUCLEOTIDE SEQUENCE [LARGE SCALE GENOMIC DNA]</scope>
    <source>
        <strain evidence="3">Kwan_BN1</strain>
    </source>
</reference>
<accession>A0A7J7JK02</accession>